<dbReference type="InterPro" id="IPR029063">
    <property type="entry name" value="SAM-dependent_MTases_sf"/>
</dbReference>
<evidence type="ECO:0000313" key="4">
    <source>
        <dbReference type="EMBL" id="RBA20409.1"/>
    </source>
</evidence>
<comment type="caution">
    <text evidence="4">The sequence shown here is derived from an EMBL/GenBank/DDBJ whole genome shotgun (WGS) entry which is preliminary data.</text>
</comment>
<dbReference type="AlphaFoldDB" id="A0A365NHW3"/>
<protein>
    <submittedName>
        <fullName evidence="4">23S rRNA (-N6)-methyltransferase</fullName>
    </submittedName>
</protein>
<dbReference type="CDD" id="cd02440">
    <property type="entry name" value="AdoMet_MTases"/>
    <property type="match status" value="1"/>
</dbReference>
<dbReference type="InterPro" id="IPR010286">
    <property type="entry name" value="METTL16/RlmF"/>
</dbReference>
<dbReference type="Proteomes" id="UP000251714">
    <property type="component" value="Unassembled WGS sequence"/>
</dbReference>
<dbReference type="Gene3D" id="3.40.50.150">
    <property type="entry name" value="Vaccinia Virus protein VP39"/>
    <property type="match status" value="1"/>
</dbReference>
<gene>
    <name evidence="4" type="ORF">FPRO05_08854</name>
</gene>
<name>A0A365NHW3_GIBIN</name>
<organism evidence="4 5">
    <name type="scientific">Gibberella intermedia</name>
    <name type="common">Bulb rot disease fungus</name>
    <name type="synonym">Fusarium proliferatum</name>
    <dbReference type="NCBI Taxonomy" id="948311"/>
    <lineage>
        <taxon>Eukaryota</taxon>
        <taxon>Fungi</taxon>
        <taxon>Dikarya</taxon>
        <taxon>Ascomycota</taxon>
        <taxon>Pezizomycotina</taxon>
        <taxon>Sordariomycetes</taxon>
        <taxon>Hypocreomycetidae</taxon>
        <taxon>Hypocreales</taxon>
        <taxon>Nectriaceae</taxon>
        <taxon>Fusarium</taxon>
        <taxon>Fusarium fujikuroi species complex</taxon>
    </lineage>
</organism>
<dbReference type="PANTHER" id="PTHR13393:SF0">
    <property type="entry name" value="RNA N6-ADENOSINE-METHYLTRANSFERASE METTL16"/>
    <property type="match status" value="1"/>
</dbReference>
<accession>A0A365NHW3</accession>
<dbReference type="GO" id="GO:0008168">
    <property type="term" value="F:methyltransferase activity"/>
    <property type="evidence" value="ECO:0007669"/>
    <property type="project" value="UniProtKB-KW"/>
</dbReference>
<dbReference type="GO" id="GO:0070475">
    <property type="term" value="P:rRNA base methylation"/>
    <property type="evidence" value="ECO:0007669"/>
    <property type="project" value="TreeGrafter"/>
</dbReference>
<dbReference type="EMBL" id="PKMI01000009">
    <property type="protein sequence ID" value="RBA20409.1"/>
    <property type="molecule type" value="Genomic_DNA"/>
</dbReference>
<evidence type="ECO:0000256" key="3">
    <source>
        <dbReference type="SAM" id="MobiDB-lite"/>
    </source>
</evidence>
<dbReference type="PANTHER" id="PTHR13393">
    <property type="entry name" value="SAM-DEPENDENT METHYLTRANSFERASE"/>
    <property type="match status" value="1"/>
</dbReference>
<feature type="compositionally biased region" description="Polar residues" evidence="3">
    <location>
        <begin position="7"/>
        <end position="25"/>
    </location>
</feature>
<dbReference type="SUPFAM" id="SSF53335">
    <property type="entry name" value="S-adenosyl-L-methionine-dependent methyltransferases"/>
    <property type="match status" value="1"/>
</dbReference>
<feature type="compositionally biased region" description="Basic and acidic residues" evidence="3">
    <location>
        <begin position="26"/>
        <end position="48"/>
    </location>
</feature>
<evidence type="ECO:0000256" key="2">
    <source>
        <dbReference type="ARBA" id="ARBA00022679"/>
    </source>
</evidence>
<keyword evidence="1 4" id="KW-0489">Methyltransferase</keyword>
<feature type="compositionally biased region" description="Polar residues" evidence="3">
    <location>
        <begin position="71"/>
        <end position="83"/>
    </location>
</feature>
<evidence type="ECO:0000313" key="5">
    <source>
        <dbReference type="Proteomes" id="UP000251714"/>
    </source>
</evidence>
<feature type="region of interest" description="Disordered" evidence="3">
    <location>
        <begin position="1"/>
        <end position="113"/>
    </location>
</feature>
<feature type="compositionally biased region" description="Low complexity" evidence="3">
    <location>
        <begin position="50"/>
        <end position="70"/>
    </location>
</feature>
<sequence length="755" mass="86565">MSDTRKSNKSPLQSLDPQPIRTPSPSRDRDRERDRRDRAFDRGPERAKSYPGPESQYGPQPYGPQNYNPQDYANQSYNPQNYDSPGYNQPYNPQNYPPVSGPQTGPGNLPIRPASESYLPNHAGAMATASTQQMVPATAPSDLRELQALRVNCQFNLREYMSLQRQRRGGDSAVSAYELETRIRNQTNMVLNDLRILQGEVRSIAKEAENHRWRRWIIGGAIATFIPFIRRFWRRNDDDEDSHSSANDTEYAFKKSKGLLEHIKNGILGKGRFAKLAFFVFAVLVVFSNEVSIRVARTVQKRLKKLTARIEHGDPDIDEKDMKLLEGWRWRVLLWWKKHKNDFFNNPECVMQLTKSLLKLDFGLKLELPDDRLCPPVLNRHNYLMWLKGLLDSTSYEKQDRKIVGLDIGTGASCIYPLMGCTERDWEFIATGNTFTTPLARAPLIKADIDPKSLEYARKNVALNGLENRIKVVERKPTDALIPLDDLGIKNISFTMSNPPFYKSEEELLESARKKSRPPFTACTGAKVEMVTDGGEVAFVDCMLKESFVLQERVQWYTSMFGFLTSLIEFVDKLREHKIDNYAITEFVQGSKTRRWAIAWSFGNMRPAQSVARSIKTAVSKNVLPEITEEKVVDIPLQEKIGDFADCFRSELAKLDLITCEWDTERLEGIGRAAGRVWARAWRRRKQRGETEDQKVVDVKCEFAFKVSIRVGKDDVAVHCRWLEGHDPVTFESFRGYLKKTARSIIDLQSTENRA</sequence>
<evidence type="ECO:0000256" key="1">
    <source>
        <dbReference type="ARBA" id="ARBA00022603"/>
    </source>
</evidence>
<dbReference type="GO" id="GO:0005634">
    <property type="term" value="C:nucleus"/>
    <property type="evidence" value="ECO:0007669"/>
    <property type="project" value="TreeGrafter"/>
</dbReference>
<dbReference type="Pfam" id="PF05971">
    <property type="entry name" value="Methyltransf_10"/>
    <property type="match status" value="1"/>
</dbReference>
<keyword evidence="2 4" id="KW-0808">Transferase</keyword>
<reference evidence="4 5" key="1">
    <citation type="submission" date="2017-12" db="EMBL/GenBank/DDBJ databases">
        <title>Genome sequence of the mycotoxigenic crop pathogen Fusarium proliferatum, strain ITEM 2341 from Date Palm.</title>
        <authorList>
            <person name="Almiman B.F."/>
            <person name="Shittu T.A."/>
            <person name="Muthumeenakshi S."/>
            <person name="Baroncelli R."/>
            <person name="Sreenivasaprasada S."/>
        </authorList>
    </citation>
    <scope>NUCLEOTIDE SEQUENCE [LARGE SCALE GENOMIC DNA]</scope>
    <source>
        <strain evidence="4 5">ITEM 2341</strain>
    </source>
</reference>
<proteinExistence type="predicted"/>